<name>A0A433JPY0_9MICO</name>
<dbReference type="CDD" id="cd23763">
    <property type="entry name" value="ASKHA_ATPase_ROK"/>
    <property type="match status" value="1"/>
</dbReference>
<organism evidence="3 4">
    <name type="scientific">Labedella endophytica</name>
    <dbReference type="NCBI Taxonomy" id="1523160"/>
    <lineage>
        <taxon>Bacteria</taxon>
        <taxon>Bacillati</taxon>
        <taxon>Actinomycetota</taxon>
        <taxon>Actinomycetes</taxon>
        <taxon>Micrococcales</taxon>
        <taxon>Microbacteriaceae</taxon>
        <taxon>Labedella</taxon>
    </lineage>
</organism>
<dbReference type="Gene3D" id="3.30.420.40">
    <property type="match status" value="2"/>
</dbReference>
<dbReference type="InterPro" id="IPR043129">
    <property type="entry name" value="ATPase_NBD"/>
</dbReference>
<dbReference type="PROSITE" id="PS50972">
    <property type="entry name" value="PTERIN_BINDING"/>
    <property type="match status" value="1"/>
</dbReference>
<dbReference type="PANTHER" id="PTHR18964">
    <property type="entry name" value="ROK (REPRESSOR, ORF, KINASE) FAMILY"/>
    <property type="match status" value="1"/>
</dbReference>
<dbReference type="InterPro" id="IPR000600">
    <property type="entry name" value="ROK"/>
</dbReference>
<sequence>MSATTTLTTGRAVGVGPRSANVAAVLDTAWSVPAFTATDVIGATGLARSTAIALCDELIELGWLAELDDSRLSGAEYRKGRPARRYALREDAGLLVGVDAGAHSITAVVTDLRGREVARSQRVVDPEAAGDERIAAIDAGINEALAGAGSATVLCLAIGIPAPVDTQGLSPERDPFWQRVNPRIAERIADRGCPVIVDNDANLAALAEGRIGAGVGLESYITIVSGERFGAGYVIDGRLVRGRGQAGELHLLDLVDGVGSTLGVGAVLRDWAREHHAAGTIPAASPLAQLPVDKLGARAVFEAAAAGDPVALDMLDRMADRLARIGAVLGGLLDVERIVFAGALAPSMPPLLDLTTAALAGYMNADPPELVASTLGADIVAQGAIASAMEYVRRNALSIDMSTGPAAP</sequence>
<evidence type="ECO:0000256" key="1">
    <source>
        <dbReference type="ARBA" id="ARBA00006479"/>
    </source>
</evidence>
<feature type="domain" description="Pterin-binding" evidence="2">
    <location>
        <begin position="357"/>
        <end position="408"/>
    </location>
</feature>
<proteinExistence type="inferred from homology"/>
<dbReference type="SUPFAM" id="SSF53067">
    <property type="entry name" value="Actin-like ATPase domain"/>
    <property type="match status" value="1"/>
</dbReference>
<evidence type="ECO:0000259" key="2">
    <source>
        <dbReference type="PROSITE" id="PS50972"/>
    </source>
</evidence>
<gene>
    <name evidence="3" type="ORF">ELQ94_14270</name>
</gene>
<evidence type="ECO:0000313" key="4">
    <source>
        <dbReference type="Proteomes" id="UP000274909"/>
    </source>
</evidence>
<dbReference type="RefSeq" id="WP_127051035.1">
    <property type="nucleotide sequence ID" value="NZ_RZGZ01000004.1"/>
</dbReference>
<evidence type="ECO:0000313" key="3">
    <source>
        <dbReference type="EMBL" id="RUQ98182.1"/>
    </source>
</evidence>
<dbReference type="InterPro" id="IPR036388">
    <property type="entry name" value="WH-like_DNA-bd_sf"/>
</dbReference>
<comment type="caution">
    <text evidence="3">The sequence shown here is derived from an EMBL/GenBank/DDBJ whole genome shotgun (WGS) entry which is preliminary data.</text>
</comment>
<dbReference type="EMBL" id="RZGZ01000004">
    <property type="protein sequence ID" value="RUQ98182.1"/>
    <property type="molecule type" value="Genomic_DNA"/>
</dbReference>
<reference evidence="3 4" key="1">
    <citation type="submission" date="2018-12" db="EMBL/GenBank/DDBJ databases">
        <authorList>
            <person name="Li F."/>
        </authorList>
    </citation>
    <scope>NUCLEOTIDE SEQUENCE [LARGE SCALE GENOMIC DNA]</scope>
    <source>
        <strain evidence="3 4">EGI 6500705</strain>
    </source>
</reference>
<dbReference type="PANTHER" id="PTHR18964:SF149">
    <property type="entry name" value="BIFUNCTIONAL UDP-N-ACETYLGLUCOSAMINE 2-EPIMERASE_N-ACETYLMANNOSAMINE KINASE"/>
    <property type="match status" value="1"/>
</dbReference>
<dbReference type="GO" id="GO:0042558">
    <property type="term" value="P:pteridine-containing compound metabolic process"/>
    <property type="evidence" value="ECO:0007669"/>
    <property type="project" value="InterPro"/>
</dbReference>
<dbReference type="Proteomes" id="UP000274909">
    <property type="component" value="Unassembled WGS sequence"/>
</dbReference>
<protein>
    <submittedName>
        <fullName evidence="3">ROK family protein</fullName>
    </submittedName>
</protein>
<keyword evidence="4" id="KW-1185">Reference proteome</keyword>
<comment type="similarity">
    <text evidence="1">Belongs to the ROK (NagC/XylR) family.</text>
</comment>
<dbReference type="Pfam" id="PF00480">
    <property type="entry name" value="ROK"/>
    <property type="match status" value="1"/>
</dbReference>
<dbReference type="AlphaFoldDB" id="A0A433JPY0"/>
<dbReference type="OrthoDB" id="37575at2"/>
<accession>A0A433JPY0</accession>
<dbReference type="Gene3D" id="1.10.10.10">
    <property type="entry name" value="Winged helix-like DNA-binding domain superfamily/Winged helix DNA-binding domain"/>
    <property type="match status" value="1"/>
</dbReference>
<dbReference type="InterPro" id="IPR000489">
    <property type="entry name" value="Pterin-binding_dom"/>
</dbReference>